<dbReference type="EMBL" id="CM000128">
    <property type="protein sequence ID" value="EEC76022.1"/>
    <property type="molecule type" value="Genomic_DNA"/>
</dbReference>
<dbReference type="AlphaFoldDB" id="B8AQD8"/>
<feature type="region of interest" description="Disordered" evidence="1">
    <location>
        <begin position="83"/>
        <end position="105"/>
    </location>
</feature>
<feature type="region of interest" description="Disordered" evidence="1">
    <location>
        <begin position="58"/>
        <end position="77"/>
    </location>
</feature>
<evidence type="ECO:0000313" key="3">
    <source>
        <dbReference type="Proteomes" id="UP000007015"/>
    </source>
</evidence>
<proteinExistence type="predicted"/>
<dbReference type="HOGENOM" id="CLU_093309_0_0_1"/>
<dbReference type="Proteomes" id="UP000007015">
    <property type="component" value="Chromosome 3"/>
</dbReference>
<dbReference type="Gramene" id="BGIOSGA009969-TA">
    <property type="protein sequence ID" value="BGIOSGA009969-PA"/>
    <property type="gene ID" value="BGIOSGA009969"/>
</dbReference>
<evidence type="ECO:0000313" key="2">
    <source>
        <dbReference type="EMBL" id="EEC76022.1"/>
    </source>
</evidence>
<accession>B8AQD8</accession>
<gene>
    <name evidence="2" type="ORF">OsI_13182</name>
</gene>
<name>B8AQD8_ORYSI</name>
<reference evidence="2 3" key="1">
    <citation type="journal article" date="2005" name="PLoS Biol.">
        <title>The genomes of Oryza sativa: a history of duplications.</title>
        <authorList>
            <person name="Yu J."/>
            <person name="Wang J."/>
            <person name="Lin W."/>
            <person name="Li S."/>
            <person name="Li H."/>
            <person name="Zhou J."/>
            <person name="Ni P."/>
            <person name="Dong W."/>
            <person name="Hu S."/>
            <person name="Zeng C."/>
            <person name="Zhang J."/>
            <person name="Zhang Y."/>
            <person name="Li R."/>
            <person name="Xu Z."/>
            <person name="Li S."/>
            <person name="Li X."/>
            <person name="Zheng H."/>
            <person name="Cong L."/>
            <person name="Lin L."/>
            <person name="Yin J."/>
            <person name="Geng J."/>
            <person name="Li G."/>
            <person name="Shi J."/>
            <person name="Liu J."/>
            <person name="Lv H."/>
            <person name="Li J."/>
            <person name="Wang J."/>
            <person name="Deng Y."/>
            <person name="Ran L."/>
            <person name="Shi X."/>
            <person name="Wang X."/>
            <person name="Wu Q."/>
            <person name="Li C."/>
            <person name="Ren X."/>
            <person name="Wang J."/>
            <person name="Wang X."/>
            <person name="Li D."/>
            <person name="Liu D."/>
            <person name="Zhang X."/>
            <person name="Ji Z."/>
            <person name="Zhao W."/>
            <person name="Sun Y."/>
            <person name="Zhang Z."/>
            <person name="Bao J."/>
            <person name="Han Y."/>
            <person name="Dong L."/>
            <person name="Ji J."/>
            <person name="Chen P."/>
            <person name="Wu S."/>
            <person name="Liu J."/>
            <person name="Xiao Y."/>
            <person name="Bu D."/>
            <person name="Tan J."/>
            <person name="Yang L."/>
            <person name="Ye C."/>
            <person name="Zhang J."/>
            <person name="Xu J."/>
            <person name="Zhou Y."/>
            <person name="Yu Y."/>
            <person name="Zhang B."/>
            <person name="Zhuang S."/>
            <person name="Wei H."/>
            <person name="Liu B."/>
            <person name="Lei M."/>
            <person name="Yu H."/>
            <person name="Li Y."/>
            <person name="Xu H."/>
            <person name="Wei S."/>
            <person name="He X."/>
            <person name="Fang L."/>
            <person name="Zhang Z."/>
            <person name="Zhang Y."/>
            <person name="Huang X."/>
            <person name="Su Z."/>
            <person name="Tong W."/>
            <person name="Li J."/>
            <person name="Tong Z."/>
            <person name="Li S."/>
            <person name="Ye J."/>
            <person name="Wang L."/>
            <person name="Fang L."/>
            <person name="Lei T."/>
            <person name="Chen C."/>
            <person name="Chen H."/>
            <person name="Xu Z."/>
            <person name="Li H."/>
            <person name="Huang H."/>
            <person name="Zhang F."/>
            <person name="Xu H."/>
            <person name="Li N."/>
            <person name="Zhao C."/>
            <person name="Li S."/>
            <person name="Dong L."/>
            <person name="Huang Y."/>
            <person name="Li L."/>
            <person name="Xi Y."/>
            <person name="Qi Q."/>
            <person name="Li W."/>
            <person name="Zhang B."/>
            <person name="Hu W."/>
            <person name="Zhang Y."/>
            <person name="Tian X."/>
            <person name="Jiao Y."/>
            <person name="Liang X."/>
            <person name="Jin J."/>
            <person name="Gao L."/>
            <person name="Zheng W."/>
            <person name="Hao B."/>
            <person name="Liu S."/>
            <person name="Wang W."/>
            <person name="Yuan L."/>
            <person name="Cao M."/>
            <person name="McDermott J."/>
            <person name="Samudrala R."/>
            <person name="Wang J."/>
            <person name="Wong G.K."/>
            <person name="Yang H."/>
        </authorList>
    </citation>
    <scope>NUCLEOTIDE SEQUENCE [LARGE SCALE GENOMIC DNA]</scope>
    <source>
        <strain evidence="3">cv. 93-11</strain>
    </source>
</reference>
<dbReference type="OMA" id="TIQQHHI"/>
<organism evidence="2 3">
    <name type="scientific">Oryza sativa subsp. indica</name>
    <name type="common">Rice</name>
    <dbReference type="NCBI Taxonomy" id="39946"/>
    <lineage>
        <taxon>Eukaryota</taxon>
        <taxon>Viridiplantae</taxon>
        <taxon>Streptophyta</taxon>
        <taxon>Embryophyta</taxon>
        <taxon>Tracheophyta</taxon>
        <taxon>Spermatophyta</taxon>
        <taxon>Magnoliopsida</taxon>
        <taxon>Liliopsida</taxon>
        <taxon>Poales</taxon>
        <taxon>Poaceae</taxon>
        <taxon>BOP clade</taxon>
        <taxon>Oryzoideae</taxon>
        <taxon>Oryzeae</taxon>
        <taxon>Oryzinae</taxon>
        <taxon>Oryza</taxon>
        <taxon>Oryza sativa</taxon>
    </lineage>
</organism>
<evidence type="ECO:0000256" key="1">
    <source>
        <dbReference type="SAM" id="MobiDB-lite"/>
    </source>
</evidence>
<dbReference type="PANTHER" id="PTHR36323:SF1">
    <property type="entry name" value="MYOTUBULARIN-LIKE PROTEIN"/>
    <property type="match status" value="1"/>
</dbReference>
<keyword evidence="3" id="KW-1185">Reference proteome</keyword>
<sequence length="261" mass="28438">MAALHHHHHHHSHQIKAPAPTWFIVKATPPPRDGAKKLAAAAYSPLLLSPSVWQKAQDAKKGKADGGDGALPASPRITCMGQVKGRPRRCSGARRGDRPAARAGSSGLLERLTLGLFGRRRRGRTSSRACSKVRDVPTCSSAQSRGKIYCGRGGAAAVCTLDPPLPVVIRRPAADDEAPTLWERRRGGGGKALETLRTDNTYSQYQVVQISHDKEKRLLQNVRQFQVPLQRYMVLMEVQTSSVAQSATEDEMPCSPESRLS</sequence>
<feature type="region of interest" description="Disordered" evidence="1">
    <location>
        <begin position="242"/>
        <end position="261"/>
    </location>
</feature>
<protein>
    <submittedName>
        <fullName evidence="2">Uncharacterized protein</fullName>
    </submittedName>
</protein>
<dbReference type="PANTHER" id="PTHR36323">
    <property type="entry name" value="MYOTUBULARIN-LIKE PROTEIN"/>
    <property type="match status" value="1"/>
</dbReference>